<dbReference type="Proteomes" id="UP000487268">
    <property type="component" value="Unassembled WGS sequence"/>
</dbReference>
<evidence type="ECO:0000256" key="1">
    <source>
        <dbReference type="SAM" id="MobiDB-lite"/>
    </source>
</evidence>
<reference evidence="2 3" key="1">
    <citation type="submission" date="2019-10" db="EMBL/GenBank/DDBJ databases">
        <title>Actinomadura rubteroloni sp. nov. and Actinomadura macrotermitis sp. nov., isolated from the gut of fungus growing-termite Macrotermes natalensis.</title>
        <authorList>
            <person name="Benndorf R."/>
            <person name="Martin K."/>
            <person name="Kuefner M."/>
            <person name="De Beer W."/>
            <person name="Kaster A.-K."/>
            <person name="Vollmers J."/>
            <person name="Poulsen M."/>
            <person name="Beemelmanns C."/>
        </authorList>
    </citation>
    <scope>NUCLEOTIDE SEQUENCE [LARGE SCALE GENOMIC DNA]</scope>
    <source>
        <strain evidence="2 3">RB68</strain>
    </source>
</reference>
<accession>A0A7K0C6N9</accession>
<dbReference type="CDD" id="cd00586">
    <property type="entry name" value="4HBT"/>
    <property type="match status" value="1"/>
</dbReference>
<protein>
    <recommendedName>
        <fullName evidence="4">Thioesterase</fullName>
    </recommendedName>
</protein>
<dbReference type="SUPFAM" id="SSF54637">
    <property type="entry name" value="Thioesterase/thiol ester dehydrase-isomerase"/>
    <property type="match status" value="1"/>
</dbReference>
<dbReference type="Gene3D" id="3.10.129.10">
    <property type="entry name" value="Hotdog Thioesterase"/>
    <property type="match status" value="1"/>
</dbReference>
<dbReference type="RefSeq" id="WP_153540542.1">
    <property type="nucleotide sequence ID" value="NZ_WEGH01000005.1"/>
</dbReference>
<gene>
    <name evidence="2" type="ORF">ACRB68_72430</name>
</gene>
<dbReference type="InterPro" id="IPR029069">
    <property type="entry name" value="HotDog_dom_sf"/>
</dbReference>
<proteinExistence type="predicted"/>
<name>A0A7K0C6N9_9ACTN</name>
<feature type="region of interest" description="Disordered" evidence="1">
    <location>
        <begin position="130"/>
        <end position="168"/>
    </location>
</feature>
<dbReference type="EMBL" id="WEGH01000005">
    <property type="protein sequence ID" value="MQY09131.1"/>
    <property type="molecule type" value="Genomic_DNA"/>
</dbReference>
<feature type="compositionally biased region" description="Low complexity" evidence="1">
    <location>
        <begin position="139"/>
        <end position="148"/>
    </location>
</feature>
<sequence>MSPEPASVRVLQRIELCDTDVTGHYHHSTVIRWVESAEQTLLHRIGLDHLPVMPRVNYTAGYRRRLWRHEIVQTRLRVEAVGRTSLRYLFDVTTGGDPSVEGELTVVKVDTETGATRPFDEQERKLLLESGEQEGDFLGRGPAGPAGRDPNTTPLARPSGDHWGIGYG</sequence>
<organism evidence="2 3">
    <name type="scientific">Actinomadura macrotermitis</name>
    <dbReference type="NCBI Taxonomy" id="2585200"/>
    <lineage>
        <taxon>Bacteria</taxon>
        <taxon>Bacillati</taxon>
        <taxon>Actinomycetota</taxon>
        <taxon>Actinomycetes</taxon>
        <taxon>Streptosporangiales</taxon>
        <taxon>Thermomonosporaceae</taxon>
        <taxon>Actinomadura</taxon>
    </lineage>
</organism>
<dbReference type="AlphaFoldDB" id="A0A7K0C6N9"/>
<dbReference type="OrthoDB" id="3467114at2"/>
<evidence type="ECO:0000313" key="2">
    <source>
        <dbReference type="EMBL" id="MQY09131.1"/>
    </source>
</evidence>
<evidence type="ECO:0008006" key="4">
    <source>
        <dbReference type="Google" id="ProtNLM"/>
    </source>
</evidence>
<evidence type="ECO:0000313" key="3">
    <source>
        <dbReference type="Proteomes" id="UP000487268"/>
    </source>
</evidence>
<comment type="caution">
    <text evidence="2">The sequence shown here is derived from an EMBL/GenBank/DDBJ whole genome shotgun (WGS) entry which is preliminary data.</text>
</comment>
<keyword evidence="3" id="KW-1185">Reference proteome</keyword>